<dbReference type="RefSeq" id="WP_179848161.1">
    <property type="nucleotide sequence ID" value="NZ_JACCBA010000001.1"/>
</dbReference>
<feature type="signal peptide" evidence="3">
    <location>
        <begin position="1"/>
        <end position="24"/>
    </location>
</feature>
<evidence type="ECO:0008006" key="6">
    <source>
        <dbReference type="Google" id="ProtNLM"/>
    </source>
</evidence>
<gene>
    <name evidence="4" type="ORF">BJY14_007840</name>
</gene>
<reference evidence="4 5" key="1">
    <citation type="submission" date="2020-07" db="EMBL/GenBank/DDBJ databases">
        <title>Sequencing the genomes of 1000 actinobacteria strains.</title>
        <authorList>
            <person name="Klenk H.-P."/>
        </authorList>
    </citation>
    <scope>NUCLEOTIDE SEQUENCE [LARGE SCALE GENOMIC DNA]</scope>
    <source>
        <strain evidence="4 5">DSM 40398</strain>
    </source>
</reference>
<protein>
    <recommendedName>
        <fullName evidence="6">DUF4352 domain-containing protein</fullName>
    </recommendedName>
</protein>
<feature type="chain" id="PRO_5030783438" description="DUF4352 domain-containing protein" evidence="3">
    <location>
        <begin position="25"/>
        <end position="229"/>
    </location>
</feature>
<organism evidence="4 5">
    <name type="scientific">Actinomadura luteofluorescens</name>
    <dbReference type="NCBI Taxonomy" id="46163"/>
    <lineage>
        <taxon>Bacteria</taxon>
        <taxon>Bacillati</taxon>
        <taxon>Actinomycetota</taxon>
        <taxon>Actinomycetes</taxon>
        <taxon>Streptosporangiales</taxon>
        <taxon>Thermomonosporaceae</taxon>
        <taxon>Actinomadura</taxon>
    </lineage>
</organism>
<proteinExistence type="predicted"/>
<dbReference type="AlphaFoldDB" id="A0A7Y9EQ48"/>
<feature type="region of interest" description="Disordered" evidence="2">
    <location>
        <begin position="22"/>
        <end position="75"/>
    </location>
</feature>
<name>A0A7Y9EQ48_9ACTN</name>
<sequence length="229" mass="23453">MPDVSACKGLAAIALGMSALTACGSEPNETSPAPSDTSPSTSRTNTTTPGAPPGAKVLGTPRKGQPFTLTTTYTDTPEPTKLQITVTSVTCGKPLDKSVLAYAASSIGTSTPTPKPESGKQYCVVVLDTVNIGNREIIWDTTDTVSLNVGATRYTQSQDDANHAGDYGQYLASKGRTGPSFGLNPGSKGPAPGVFQIPAGSTPSTLWVTSGTAIETIDGIEPGYLVKLS</sequence>
<accession>A0A7Y9EQ48</accession>
<evidence type="ECO:0000256" key="2">
    <source>
        <dbReference type="SAM" id="MobiDB-lite"/>
    </source>
</evidence>
<dbReference type="Gene3D" id="2.60.40.1240">
    <property type="match status" value="1"/>
</dbReference>
<keyword evidence="1 3" id="KW-0732">Signal</keyword>
<evidence type="ECO:0000313" key="4">
    <source>
        <dbReference type="EMBL" id="NYD51857.1"/>
    </source>
</evidence>
<dbReference type="Proteomes" id="UP000529783">
    <property type="component" value="Unassembled WGS sequence"/>
</dbReference>
<keyword evidence="5" id="KW-1185">Reference proteome</keyword>
<dbReference type="EMBL" id="JACCBA010000001">
    <property type="protein sequence ID" value="NYD51857.1"/>
    <property type="molecule type" value="Genomic_DNA"/>
</dbReference>
<comment type="caution">
    <text evidence="4">The sequence shown here is derived from an EMBL/GenBank/DDBJ whole genome shotgun (WGS) entry which is preliminary data.</text>
</comment>
<dbReference type="InterPro" id="IPR029050">
    <property type="entry name" value="Immunoprotect_excell_Ig-like"/>
</dbReference>
<evidence type="ECO:0000256" key="1">
    <source>
        <dbReference type="ARBA" id="ARBA00022729"/>
    </source>
</evidence>
<feature type="compositionally biased region" description="Low complexity" evidence="2">
    <location>
        <begin position="30"/>
        <end position="55"/>
    </location>
</feature>
<feature type="compositionally biased region" description="Low complexity" evidence="2">
    <location>
        <begin position="66"/>
        <end position="75"/>
    </location>
</feature>
<evidence type="ECO:0000313" key="5">
    <source>
        <dbReference type="Proteomes" id="UP000529783"/>
    </source>
</evidence>
<evidence type="ECO:0000256" key="3">
    <source>
        <dbReference type="SAM" id="SignalP"/>
    </source>
</evidence>